<dbReference type="EMBL" id="JOJP01000001">
    <property type="protein sequence ID" value="KEI72688.1"/>
    <property type="molecule type" value="Genomic_DNA"/>
</dbReference>
<proteinExistence type="predicted"/>
<protein>
    <recommendedName>
        <fullName evidence="12">Transcriptional regulator</fullName>
    </recommendedName>
</protein>
<keyword evidence="2" id="KW-0902">Two-component regulatory system</keyword>
<dbReference type="GO" id="GO:0006355">
    <property type="term" value="P:regulation of DNA-templated transcription"/>
    <property type="evidence" value="ECO:0007669"/>
    <property type="project" value="InterPro"/>
</dbReference>
<evidence type="ECO:0000256" key="5">
    <source>
        <dbReference type="ARBA" id="ARBA00023163"/>
    </source>
</evidence>
<dbReference type="SMART" id="SM00862">
    <property type="entry name" value="Trans_reg_C"/>
    <property type="match status" value="1"/>
</dbReference>
<dbReference type="GO" id="GO:0005829">
    <property type="term" value="C:cytosol"/>
    <property type="evidence" value="ECO:0007669"/>
    <property type="project" value="TreeGrafter"/>
</dbReference>
<dbReference type="SMART" id="SM00448">
    <property type="entry name" value="REC"/>
    <property type="match status" value="1"/>
</dbReference>
<dbReference type="PANTHER" id="PTHR48111:SF71">
    <property type="entry name" value="TRANSCRIPTIONAL REGULATORY PROTEIN PHOP"/>
    <property type="match status" value="1"/>
</dbReference>
<dbReference type="Gene3D" id="6.10.250.690">
    <property type="match status" value="1"/>
</dbReference>
<keyword evidence="3" id="KW-0805">Transcription regulation</keyword>
<dbReference type="PROSITE" id="PS50110">
    <property type="entry name" value="RESPONSE_REGULATORY"/>
    <property type="match status" value="1"/>
</dbReference>
<keyword evidence="5" id="KW-0804">Transcription</keyword>
<organism evidence="10 11">
    <name type="scientific">Endozoicomonas elysicola</name>
    <dbReference type="NCBI Taxonomy" id="305900"/>
    <lineage>
        <taxon>Bacteria</taxon>
        <taxon>Pseudomonadati</taxon>
        <taxon>Pseudomonadota</taxon>
        <taxon>Gammaproteobacteria</taxon>
        <taxon>Oceanospirillales</taxon>
        <taxon>Endozoicomonadaceae</taxon>
        <taxon>Endozoicomonas</taxon>
    </lineage>
</organism>
<keyword evidence="11" id="KW-1185">Reference proteome</keyword>
<dbReference type="Gene3D" id="1.10.10.10">
    <property type="entry name" value="Winged helix-like DNA-binding domain superfamily/Winged helix DNA-binding domain"/>
    <property type="match status" value="1"/>
</dbReference>
<dbReference type="InterPro" id="IPR011006">
    <property type="entry name" value="CheY-like_superfamily"/>
</dbReference>
<evidence type="ECO:0000256" key="2">
    <source>
        <dbReference type="ARBA" id="ARBA00023012"/>
    </source>
</evidence>
<dbReference type="InterPro" id="IPR001789">
    <property type="entry name" value="Sig_transdc_resp-reg_receiver"/>
</dbReference>
<dbReference type="GO" id="GO:0032993">
    <property type="term" value="C:protein-DNA complex"/>
    <property type="evidence" value="ECO:0007669"/>
    <property type="project" value="TreeGrafter"/>
</dbReference>
<dbReference type="FunFam" id="3.40.50.2300:FF:000002">
    <property type="entry name" value="DNA-binding response regulator PhoP"/>
    <property type="match status" value="1"/>
</dbReference>
<evidence type="ECO:0000256" key="7">
    <source>
        <dbReference type="PROSITE-ProRule" id="PRU01091"/>
    </source>
</evidence>
<evidence type="ECO:0000256" key="6">
    <source>
        <dbReference type="PROSITE-ProRule" id="PRU00169"/>
    </source>
</evidence>
<sequence>MNVLLVEDEALLLHHLSYQLEEAGHKTLEASDGKKGWAFFQNYTPDIAIIDLGLPDFDGLELIRKARHEGIATPILVLTARDNWRDKVNSLNAGADDYLVKPFELEELKARLNALLRRSVGYAQPAMSCGPFTLDSITGKFTINDEPVVLTSYESTVMESFLRNYSKVLSRSLLEDQLYGSNHSPDSNVLEVLINRLRKKLKKHSGLNPIATVRGRGYRFELPCS</sequence>
<evidence type="ECO:0000259" key="8">
    <source>
        <dbReference type="PROSITE" id="PS50110"/>
    </source>
</evidence>
<dbReference type="AlphaFoldDB" id="A0A081KEW2"/>
<evidence type="ECO:0000313" key="10">
    <source>
        <dbReference type="EMBL" id="KEI72688.1"/>
    </source>
</evidence>
<dbReference type="CDD" id="cd00383">
    <property type="entry name" value="trans_reg_C"/>
    <property type="match status" value="1"/>
</dbReference>
<dbReference type="GO" id="GO:0000156">
    <property type="term" value="F:phosphorelay response regulator activity"/>
    <property type="evidence" value="ECO:0007669"/>
    <property type="project" value="TreeGrafter"/>
</dbReference>
<evidence type="ECO:0000259" key="9">
    <source>
        <dbReference type="PROSITE" id="PS51755"/>
    </source>
</evidence>
<dbReference type="Gene3D" id="3.40.50.2300">
    <property type="match status" value="1"/>
</dbReference>
<feature type="DNA-binding region" description="OmpR/PhoB-type" evidence="7">
    <location>
        <begin position="124"/>
        <end position="222"/>
    </location>
</feature>
<evidence type="ECO:0000313" key="11">
    <source>
        <dbReference type="Proteomes" id="UP000027997"/>
    </source>
</evidence>
<evidence type="ECO:0000256" key="4">
    <source>
        <dbReference type="ARBA" id="ARBA00023125"/>
    </source>
</evidence>
<dbReference type="STRING" id="305900.GV64_19920"/>
<comment type="caution">
    <text evidence="10">The sequence shown here is derived from an EMBL/GenBank/DDBJ whole genome shotgun (WGS) entry which is preliminary data.</text>
</comment>
<dbReference type="Pfam" id="PF00072">
    <property type="entry name" value="Response_reg"/>
    <property type="match status" value="1"/>
</dbReference>
<dbReference type="SUPFAM" id="SSF52172">
    <property type="entry name" value="CheY-like"/>
    <property type="match status" value="1"/>
</dbReference>
<name>A0A081KEW2_9GAMM</name>
<dbReference type="PANTHER" id="PTHR48111">
    <property type="entry name" value="REGULATOR OF RPOS"/>
    <property type="match status" value="1"/>
</dbReference>
<evidence type="ECO:0000256" key="1">
    <source>
        <dbReference type="ARBA" id="ARBA00022553"/>
    </source>
</evidence>
<keyword evidence="1 6" id="KW-0597">Phosphoprotein</keyword>
<evidence type="ECO:0000256" key="3">
    <source>
        <dbReference type="ARBA" id="ARBA00023015"/>
    </source>
</evidence>
<dbReference type="GO" id="GO:0000976">
    <property type="term" value="F:transcription cis-regulatory region binding"/>
    <property type="evidence" value="ECO:0007669"/>
    <property type="project" value="TreeGrafter"/>
</dbReference>
<accession>A0A081KEW2</accession>
<dbReference type="RefSeq" id="WP_020581354.1">
    <property type="nucleotide sequence ID" value="NZ_JOJP01000001.1"/>
</dbReference>
<dbReference type="InterPro" id="IPR036388">
    <property type="entry name" value="WH-like_DNA-bd_sf"/>
</dbReference>
<dbReference type="InterPro" id="IPR039420">
    <property type="entry name" value="WalR-like"/>
</dbReference>
<dbReference type="Pfam" id="PF00486">
    <property type="entry name" value="Trans_reg_C"/>
    <property type="match status" value="1"/>
</dbReference>
<dbReference type="PROSITE" id="PS51755">
    <property type="entry name" value="OMPR_PHOB"/>
    <property type="match status" value="1"/>
</dbReference>
<feature type="modified residue" description="4-aspartylphosphate" evidence="6">
    <location>
        <position position="51"/>
    </location>
</feature>
<dbReference type="eggNOG" id="COG0745">
    <property type="taxonomic scope" value="Bacteria"/>
</dbReference>
<feature type="domain" description="Response regulatory" evidence="8">
    <location>
        <begin position="2"/>
        <end position="116"/>
    </location>
</feature>
<evidence type="ECO:0008006" key="12">
    <source>
        <dbReference type="Google" id="ProtNLM"/>
    </source>
</evidence>
<dbReference type="Proteomes" id="UP000027997">
    <property type="component" value="Unassembled WGS sequence"/>
</dbReference>
<keyword evidence="4 7" id="KW-0238">DNA-binding</keyword>
<reference evidence="10 11" key="1">
    <citation type="submission" date="2014-06" db="EMBL/GenBank/DDBJ databases">
        <title>Whole Genome Sequences of Three Symbiotic Endozoicomonas Bacteria.</title>
        <authorList>
            <person name="Neave M.J."/>
            <person name="Apprill A."/>
            <person name="Voolstra C.R."/>
        </authorList>
    </citation>
    <scope>NUCLEOTIDE SEQUENCE [LARGE SCALE GENOMIC DNA]</scope>
    <source>
        <strain evidence="10 11">DSM 22380</strain>
    </source>
</reference>
<feature type="domain" description="OmpR/PhoB-type" evidence="9">
    <location>
        <begin position="124"/>
        <end position="222"/>
    </location>
</feature>
<gene>
    <name evidence="10" type="ORF">GV64_19920</name>
</gene>
<dbReference type="InterPro" id="IPR001867">
    <property type="entry name" value="OmpR/PhoB-type_DNA-bd"/>
</dbReference>